<accession>A0A1H2FM55</accession>
<keyword evidence="2" id="KW-1185">Reference proteome</keyword>
<dbReference type="EMBL" id="FNLL01000004">
    <property type="protein sequence ID" value="SDU08379.1"/>
    <property type="molecule type" value="Genomic_DNA"/>
</dbReference>
<reference evidence="2" key="1">
    <citation type="submission" date="2016-10" db="EMBL/GenBank/DDBJ databases">
        <authorList>
            <person name="Varghese N."/>
            <person name="Submissions S."/>
        </authorList>
    </citation>
    <scope>NUCLEOTIDE SEQUENCE [LARGE SCALE GENOMIC DNA]</scope>
    <source>
        <strain evidence="2">DSM 3384</strain>
    </source>
</reference>
<organism evidence="1 2">
    <name type="scientific">Desulfobacula phenolica</name>
    <dbReference type="NCBI Taxonomy" id="90732"/>
    <lineage>
        <taxon>Bacteria</taxon>
        <taxon>Pseudomonadati</taxon>
        <taxon>Thermodesulfobacteriota</taxon>
        <taxon>Desulfobacteria</taxon>
        <taxon>Desulfobacterales</taxon>
        <taxon>Desulfobacteraceae</taxon>
        <taxon>Desulfobacula</taxon>
    </lineage>
</organism>
<proteinExistence type="predicted"/>
<dbReference type="Proteomes" id="UP000199608">
    <property type="component" value="Unassembled WGS sequence"/>
</dbReference>
<sequence>MGYAFPFIFYKKVFKNPNSDFQTLLWANLSEKPDLPVPVI</sequence>
<name>A0A1H2FM55_9BACT</name>
<evidence type="ECO:0000313" key="2">
    <source>
        <dbReference type="Proteomes" id="UP000199608"/>
    </source>
</evidence>
<dbReference type="AlphaFoldDB" id="A0A1H2FM55"/>
<protein>
    <submittedName>
        <fullName evidence="1">Uncharacterized protein</fullName>
    </submittedName>
</protein>
<evidence type="ECO:0000313" key="1">
    <source>
        <dbReference type="EMBL" id="SDU08379.1"/>
    </source>
</evidence>
<gene>
    <name evidence="1" type="ORF">SAMN04487931_104232</name>
</gene>